<feature type="transmembrane region" description="Helical" evidence="1">
    <location>
        <begin position="36"/>
        <end position="56"/>
    </location>
</feature>
<keyword evidence="1" id="KW-0812">Transmembrane</keyword>
<evidence type="ECO:0000256" key="1">
    <source>
        <dbReference type="SAM" id="Phobius"/>
    </source>
</evidence>
<name>A0A011STZ9_9HYPH</name>
<organism evidence="2 3">
    <name type="scientific">Aquamicrobium defluvii</name>
    <dbReference type="NCBI Taxonomy" id="69279"/>
    <lineage>
        <taxon>Bacteria</taxon>
        <taxon>Pseudomonadati</taxon>
        <taxon>Pseudomonadota</taxon>
        <taxon>Alphaproteobacteria</taxon>
        <taxon>Hyphomicrobiales</taxon>
        <taxon>Phyllobacteriaceae</taxon>
        <taxon>Aquamicrobium</taxon>
    </lineage>
</organism>
<keyword evidence="1" id="KW-0472">Membrane</keyword>
<accession>A0A011STZ9</accession>
<evidence type="ECO:0000313" key="3">
    <source>
        <dbReference type="Proteomes" id="UP000019849"/>
    </source>
</evidence>
<evidence type="ECO:0000313" key="2">
    <source>
        <dbReference type="EMBL" id="EXL02694.1"/>
    </source>
</evidence>
<dbReference type="RefSeq" id="WP_035030710.1">
    <property type="nucleotide sequence ID" value="NZ_KK073901.1"/>
</dbReference>
<dbReference type="HOGENOM" id="CLU_119491_2_0_5"/>
<feature type="transmembrane region" description="Helical" evidence="1">
    <location>
        <begin position="130"/>
        <end position="150"/>
    </location>
</feature>
<dbReference type="AlphaFoldDB" id="A0A011STZ9"/>
<dbReference type="STRING" id="69279.BG36_14045"/>
<dbReference type="EMBL" id="JENY01000029">
    <property type="protein sequence ID" value="EXL02694.1"/>
    <property type="molecule type" value="Genomic_DNA"/>
</dbReference>
<proteinExistence type="predicted"/>
<gene>
    <name evidence="2" type="ORF">BG36_14045</name>
</gene>
<dbReference type="PATRIC" id="fig|69279.3.peg.3900"/>
<sequence>MGFIFVVASIVGALIHLAVRRPKDRATTIDIFLLHSLVFNVGFVGFFFGFIPHVFFADYAAELIGWETGSHFQFEVGFHDGAWGILGFLCIWIRDRFWLATGLGWSFFMLGAAYGHLLDVINNANYAHNNFFMIFVDTLIAILLLGLLTLRYSKAIQLERVER</sequence>
<keyword evidence="1" id="KW-1133">Transmembrane helix</keyword>
<protein>
    <submittedName>
        <fullName evidence="2">Uncharacterized protein</fullName>
    </submittedName>
</protein>
<dbReference type="eggNOG" id="ENOG50335JP">
    <property type="taxonomic scope" value="Bacteria"/>
</dbReference>
<dbReference type="Pfam" id="PF20589">
    <property type="entry name" value="DUF6790"/>
    <property type="match status" value="1"/>
</dbReference>
<reference evidence="2 3" key="1">
    <citation type="submission" date="2014-02" db="EMBL/GenBank/DDBJ databases">
        <title>Aquamicrobium defluvii Genome sequencing.</title>
        <authorList>
            <person name="Wang X."/>
        </authorList>
    </citation>
    <scope>NUCLEOTIDE SEQUENCE [LARGE SCALE GENOMIC DNA]</scope>
    <source>
        <strain evidence="2 3">W13Z1</strain>
    </source>
</reference>
<comment type="caution">
    <text evidence="2">The sequence shown here is derived from an EMBL/GenBank/DDBJ whole genome shotgun (WGS) entry which is preliminary data.</text>
</comment>
<dbReference type="InterPro" id="IPR046740">
    <property type="entry name" value="DUF6790"/>
</dbReference>
<feature type="transmembrane region" description="Helical" evidence="1">
    <location>
        <begin position="97"/>
        <end position="118"/>
    </location>
</feature>
<dbReference type="Proteomes" id="UP000019849">
    <property type="component" value="Unassembled WGS sequence"/>
</dbReference>